<name>A0ABR6ZJ39_9BURK</name>
<dbReference type="EMBL" id="JACOGF010000001">
    <property type="protein sequence ID" value="MBC3915897.1"/>
    <property type="molecule type" value="Genomic_DNA"/>
</dbReference>
<dbReference type="SUPFAM" id="SSF103025">
    <property type="entry name" value="Folate-binding domain"/>
    <property type="match status" value="1"/>
</dbReference>
<protein>
    <submittedName>
        <fullName evidence="1">Folate-binding protein YgfZ</fullName>
    </submittedName>
</protein>
<gene>
    <name evidence="1" type="ORF">H8L32_00235</name>
</gene>
<keyword evidence="2" id="KW-1185">Reference proteome</keyword>
<dbReference type="Proteomes" id="UP000650424">
    <property type="component" value="Unassembled WGS sequence"/>
</dbReference>
<organism evidence="1 2">
    <name type="scientific">Undibacterium hunanense</name>
    <dbReference type="NCBI Taxonomy" id="2762292"/>
    <lineage>
        <taxon>Bacteria</taxon>
        <taxon>Pseudomonadati</taxon>
        <taxon>Pseudomonadota</taxon>
        <taxon>Betaproteobacteria</taxon>
        <taxon>Burkholderiales</taxon>
        <taxon>Oxalobacteraceae</taxon>
        <taxon>Undibacterium</taxon>
    </lineage>
</organism>
<dbReference type="InterPro" id="IPR045179">
    <property type="entry name" value="YgfZ/GcvT"/>
</dbReference>
<dbReference type="Gene3D" id="3.30.70.1630">
    <property type="match status" value="1"/>
</dbReference>
<accession>A0ABR6ZJ39</accession>
<dbReference type="PIRSF" id="PIRSF006487">
    <property type="entry name" value="GcvT"/>
    <property type="match status" value="1"/>
</dbReference>
<evidence type="ECO:0000313" key="1">
    <source>
        <dbReference type="EMBL" id="MBC3915897.1"/>
    </source>
</evidence>
<dbReference type="NCBIfam" id="TIGR03317">
    <property type="entry name" value="ygfZ_signature"/>
    <property type="match status" value="1"/>
</dbReference>
<dbReference type="InterPro" id="IPR017703">
    <property type="entry name" value="YgfZ/GCV_T_CS"/>
</dbReference>
<dbReference type="RefSeq" id="WP_186945167.1">
    <property type="nucleotide sequence ID" value="NZ_JACOGF010000001.1"/>
</dbReference>
<reference evidence="1 2" key="1">
    <citation type="submission" date="2020-08" db="EMBL/GenBank/DDBJ databases">
        <title>Novel species isolated from subtropical streams in China.</title>
        <authorList>
            <person name="Lu H."/>
        </authorList>
    </citation>
    <scope>NUCLEOTIDE SEQUENCE [LARGE SCALE GENOMIC DNA]</scope>
    <source>
        <strain evidence="1 2">CY18W</strain>
    </source>
</reference>
<dbReference type="Gene3D" id="3.30.70.1400">
    <property type="entry name" value="Aminomethyltransferase beta-barrel domains"/>
    <property type="match status" value="1"/>
</dbReference>
<dbReference type="PANTHER" id="PTHR22602:SF0">
    <property type="entry name" value="TRANSFERASE CAF17, MITOCHONDRIAL-RELATED"/>
    <property type="match status" value="1"/>
</dbReference>
<dbReference type="PANTHER" id="PTHR22602">
    <property type="entry name" value="TRANSFERASE CAF17, MITOCHONDRIAL-RELATED"/>
    <property type="match status" value="1"/>
</dbReference>
<sequence>MIWEEFLSGQGAVIENGDTRGFAPHWQSSALQTGFVAPLTDLGLILVTGEDAGSFLHNQLSNDVEHLNATDVRRAAYCTPKGRMLASFLYWKNEQGIVLQLSRPLQAAVQKRLQMFVLRAKAKLLDSNSEQVVLGLGGAAAAGVLQNWFPQLPTTANTQVTNASGSLLRLPDAEQHARFQWITSPELAQQAWPALSSQLQVVNTAAWRLTDIQAGIAIILPATQEQFVPQMVNFELIGGVNFKKGCYPGQEIVARSQYLGKLKRRMGLARIAAGQVLPGTEIFHSDDASQPCGMVVNAEEEQTDSSLALIEMKLSDQQEGKLHLGSATGTELALLPLPYEILDITQ</sequence>
<comment type="caution">
    <text evidence="1">The sequence shown here is derived from an EMBL/GenBank/DDBJ whole genome shotgun (WGS) entry which is preliminary data.</text>
</comment>
<evidence type="ECO:0000313" key="2">
    <source>
        <dbReference type="Proteomes" id="UP000650424"/>
    </source>
</evidence>
<proteinExistence type="predicted"/>
<dbReference type="Gene3D" id="2.40.30.160">
    <property type="match status" value="1"/>
</dbReference>